<comment type="caution">
    <text evidence="3">The sequence shown here is derived from an EMBL/GenBank/DDBJ whole genome shotgun (WGS) entry which is preliminary data.</text>
</comment>
<name>A0A1Q8VRQ4_9ACTO</name>
<gene>
    <name evidence="3" type="ORF">BKH28_02755</name>
</gene>
<reference evidence="3 4" key="1">
    <citation type="submission" date="2016-12" db="EMBL/GenBank/DDBJ databases">
        <title>Genomic comparison of strains in the 'Actinomyces naeslundii' group.</title>
        <authorList>
            <person name="Mughal S.R."/>
            <person name="Do T."/>
            <person name="Gilbert S.C."/>
            <person name="Witherden E.A."/>
            <person name="Didelot X."/>
            <person name="Beighton D."/>
        </authorList>
    </citation>
    <scope>NUCLEOTIDE SEQUENCE [LARGE SCALE GENOMIC DNA]</scope>
    <source>
        <strain evidence="3 4">P6N</strain>
    </source>
</reference>
<evidence type="ECO:0000313" key="3">
    <source>
        <dbReference type="EMBL" id="OLO50756.1"/>
    </source>
</evidence>
<dbReference type="Pfam" id="PF07811">
    <property type="entry name" value="TadE"/>
    <property type="match status" value="1"/>
</dbReference>
<keyword evidence="1" id="KW-1133">Transmembrane helix</keyword>
<dbReference type="Proteomes" id="UP000186394">
    <property type="component" value="Unassembled WGS sequence"/>
</dbReference>
<dbReference type="NCBIfam" id="NF041390">
    <property type="entry name" value="TadE_Rv3655c"/>
    <property type="match status" value="1"/>
</dbReference>
<evidence type="ECO:0000313" key="4">
    <source>
        <dbReference type="Proteomes" id="UP000186394"/>
    </source>
</evidence>
<feature type="transmembrane region" description="Helical" evidence="1">
    <location>
        <begin position="6"/>
        <end position="27"/>
    </location>
</feature>
<accession>A0A1Q8VRQ4</accession>
<evidence type="ECO:0000256" key="1">
    <source>
        <dbReference type="SAM" id="Phobius"/>
    </source>
</evidence>
<organism evidence="3 4">
    <name type="scientific">Actinomyces oris</name>
    <dbReference type="NCBI Taxonomy" id="544580"/>
    <lineage>
        <taxon>Bacteria</taxon>
        <taxon>Bacillati</taxon>
        <taxon>Actinomycetota</taxon>
        <taxon>Actinomycetes</taxon>
        <taxon>Actinomycetales</taxon>
        <taxon>Actinomycetaceae</taxon>
        <taxon>Actinomyces</taxon>
    </lineage>
</organism>
<dbReference type="AlphaFoldDB" id="A0A1Q8VRQ4"/>
<protein>
    <recommendedName>
        <fullName evidence="2">TadE-like domain-containing protein</fullName>
    </recommendedName>
</protein>
<proteinExistence type="predicted"/>
<keyword evidence="1" id="KW-0812">Transmembrane</keyword>
<dbReference type="InterPro" id="IPR012495">
    <property type="entry name" value="TadE-like_dom"/>
</dbReference>
<evidence type="ECO:0000259" key="2">
    <source>
        <dbReference type="Pfam" id="PF07811"/>
    </source>
</evidence>
<feature type="domain" description="TadE-like" evidence="2">
    <location>
        <begin position="2"/>
        <end position="39"/>
    </location>
</feature>
<dbReference type="EMBL" id="MSKL01000006">
    <property type="protein sequence ID" value="OLO50756.1"/>
    <property type="molecule type" value="Genomic_DNA"/>
</dbReference>
<keyword evidence="1" id="KW-0472">Membrane</keyword>
<dbReference type="InterPro" id="IPR049790">
    <property type="entry name" value="Rv3655c/TadE"/>
</dbReference>
<sequence>MELAALVPVIIAIVLVMLQGISIMFAASHVRDAARDGARALERGDSVARAVSTSLPESVTLREIDRCGKECVEVTAQVPIGVPGFFEFGRFTLKDKATFRLRRDA</sequence>